<evidence type="ECO:0000313" key="4">
    <source>
        <dbReference type="Proteomes" id="UP000194236"/>
    </source>
</evidence>
<sequence>MLTFLWGSLSVPRPSKSFWVTCITYIEIVVVLKYVFQFHFWPWIELIKPSPFWWPRLLGIEKKDNYANYDLILLLVLFFHRFMLKSLGLWDLSETEIKAYMTNAELFQTRIEDNNEQQLSEQNPVNNNGKKSKHSKKKSGSSGKKNKKNNQEKQSEQPQQQQQQQEISNDVQIINDPLPSSMMIVTEPIPPELSEQHLYENELMIQQQEDDEEPEGDEINFIYFLMEIPIRTRKR</sequence>
<protein>
    <recommendedName>
        <fullName evidence="2">Piezo transmembrane helical unit domain-containing protein</fullName>
    </recommendedName>
</protein>
<dbReference type="InterPro" id="IPR056768">
    <property type="entry name" value="THU_Piezo"/>
</dbReference>
<gene>
    <name evidence="3" type="ORF">BLA29_009987</name>
</gene>
<dbReference type="Pfam" id="PF23188">
    <property type="entry name" value="THU_Piezo1"/>
    <property type="match status" value="1"/>
</dbReference>
<dbReference type="GO" id="GO:0016020">
    <property type="term" value="C:membrane"/>
    <property type="evidence" value="ECO:0007669"/>
    <property type="project" value="InterPro"/>
</dbReference>
<dbReference type="InterPro" id="IPR027272">
    <property type="entry name" value="Piezo"/>
</dbReference>
<dbReference type="GO" id="GO:0008381">
    <property type="term" value="F:mechanosensitive monoatomic ion channel activity"/>
    <property type="evidence" value="ECO:0007669"/>
    <property type="project" value="InterPro"/>
</dbReference>
<comment type="caution">
    <text evidence="3">The sequence shown here is derived from an EMBL/GenBank/DDBJ whole genome shotgun (WGS) entry which is preliminary data.</text>
</comment>
<dbReference type="AlphaFoldDB" id="A0A1Y3B952"/>
<proteinExistence type="predicted"/>
<evidence type="ECO:0000256" key="1">
    <source>
        <dbReference type="SAM" id="MobiDB-lite"/>
    </source>
</evidence>
<organism evidence="3 4">
    <name type="scientific">Euroglyphus maynei</name>
    <name type="common">Mayne's house dust mite</name>
    <dbReference type="NCBI Taxonomy" id="6958"/>
    <lineage>
        <taxon>Eukaryota</taxon>
        <taxon>Metazoa</taxon>
        <taxon>Ecdysozoa</taxon>
        <taxon>Arthropoda</taxon>
        <taxon>Chelicerata</taxon>
        <taxon>Arachnida</taxon>
        <taxon>Acari</taxon>
        <taxon>Acariformes</taxon>
        <taxon>Sarcoptiformes</taxon>
        <taxon>Astigmata</taxon>
        <taxon>Psoroptidia</taxon>
        <taxon>Analgoidea</taxon>
        <taxon>Pyroglyphidae</taxon>
        <taxon>Pyroglyphinae</taxon>
        <taxon>Euroglyphus</taxon>
    </lineage>
</organism>
<accession>A0A1Y3B952</accession>
<dbReference type="PANTHER" id="PTHR47049:SF2">
    <property type="entry name" value="PIEZO-TYPE MECHANOSENSITIVE ION CHANNEL HOMOLOG"/>
    <property type="match status" value="1"/>
</dbReference>
<dbReference type="PANTHER" id="PTHR47049">
    <property type="entry name" value="PIEZO-TYPE MECHANOSENSITIVE ION CHANNEL HOMOLOG"/>
    <property type="match status" value="1"/>
</dbReference>
<feature type="compositionally biased region" description="Basic residues" evidence="1">
    <location>
        <begin position="130"/>
        <end position="148"/>
    </location>
</feature>
<reference evidence="3 4" key="1">
    <citation type="submission" date="2017-03" db="EMBL/GenBank/DDBJ databases">
        <title>Genome Survey of Euroglyphus maynei.</title>
        <authorList>
            <person name="Arlian L.G."/>
            <person name="Morgan M.S."/>
            <person name="Rider S.D."/>
        </authorList>
    </citation>
    <scope>NUCLEOTIDE SEQUENCE [LARGE SCALE GENOMIC DNA]</scope>
    <source>
        <strain evidence="3">Arlian Lab</strain>
        <tissue evidence="3">Whole body</tissue>
    </source>
</reference>
<evidence type="ECO:0000259" key="2">
    <source>
        <dbReference type="Pfam" id="PF23188"/>
    </source>
</evidence>
<dbReference type="Proteomes" id="UP000194236">
    <property type="component" value="Unassembled WGS sequence"/>
</dbReference>
<name>A0A1Y3B952_EURMA</name>
<evidence type="ECO:0000313" key="3">
    <source>
        <dbReference type="EMBL" id="OTF75775.1"/>
    </source>
</evidence>
<feature type="domain" description="Piezo transmembrane helical unit" evidence="2">
    <location>
        <begin position="1"/>
        <end position="91"/>
    </location>
</feature>
<feature type="region of interest" description="Disordered" evidence="1">
    <location>
        <begin position="117"/>
        <end position="167"/>
    </location>
</feature>
<keyword evidence="4" id="KW-1185">Reference proteome</keyword>
<dbReference type="EMBL" id="MUJZ01040451">
    <property type="protein sequence ID" value="OTF75775.1"/>
    <property type="molecule type" value="Genomic_DNA"/>
</dbReference>
<dbReference type="OrthoDB" id="303066at2759"/>
<feature type="compositionally biased region" description="Low complexity" evidence="1">
    <location>
        <begin position="156"/>
        <end position="167"/>
    </location>
</feature>